<dbReference type="CDD" id="cd00063">
    <property type="entry name" value="FN3"/>
    <property type="match status" value="1"/>
</dbReference>
<dbReference type="Pfam" id="PF00754">
    <property type="entry name" value="F5_F8_type_C"/>
    <property type="match status" value="1"/>
</dbReference>
<dbReference type="SUPFAM" id="SSF49785">
    <property type="entry name" value="Galactose-binding domain-like"/>
    <property type="match status" value="2"/>
</dbReference>
<name>A0A2Z2KJL9_9BACL</name>
<gene>
    <name evidence="4" type="ORF">B9T62_23415</name>
</gene>
<dbReference type="SUPFAM" id="SSF49313">
    <property type="entry name" value="Cadherin-like"/>
    <property type="match status" value="3"/>
</dbReference>
<evidence type="ECO:0000259" key="2">
    <source>
        <dbReference type="PROSITE" id="PS50022"/>
    </source>
</evidence>
<dbReference type="SUPFAM" id="SSF49265">
    <property type="entry name" value="Fibronectin type III"/>
    <property type="match status" value="1"/>
</dbReference>
<feature type="domain" description="F5/8 type C" evidence="2">
    <location>
        <begin position="1383"/>
        <end position="1525"/>
    </location>
</feature>
<dbReference type="Gene3D" id="2.60.120.260">
    <property type="entry name" value="Galactose-binding domain-like"/>
    <property type="match status" value="2"/>
</dbReference>
<keyword evidence="1" id="KW-0812">Transmembrane</keyword>
<evidence type="ECO:0008006" key="6">
    <source>
        <dbReference type="Google" id="ProtNLM"/>
    </source>
</evidence>
<keyword evidence="1" id="KW-0472">Membrane</keyword>
<dbReference type="SUPFAM" id="SSF81296">
    <property type="entry name" value="E set domains"/>
    <property type="match status" value="2"/>
</dbReference>
<organism evidence="4 5">
    <name type="scientific">Paenibacillus donghaensis</name>
    <dbReference type="NCBI Taxonomy" id="414771"/>
    <lineage>
        <taxon>Bacteria</taxon>
        <taxon>Bacillati</taxon>
        <taxon>Bacillota</taxon>
        <taxon>Bacilli</taxon>
        <taxon>Bacillales</taxon>
        <taxon>Paenibacillaceae</taxon>
        <taxon>Paenibacillus</taxon>
    </lineage>
</organism>
<dbReference type="Gene3D" id="2.60.40.10">
    <property type="entry name" value="Immunoglobulins"/>
    <property type="match status" value="7"/>
</dbReference>
<dbReference type="GO" id="GO:0016020">
    <property type="term" value="C:membrane"/>
    <property type="evidence" value="ECO:0007669"/>
    <property type="project" value="InterPro"/>
</dbReference>
<dbReference type="InterPro" id="IPR013783">
    <property type="entry name" value="Ig-like_fold"/>
</dbReference>
<dbReference type="KEGG" id="pdh:B9T62_23415"/>
<dbReference type="RefSeq" id="WP_087917478.1">
    <property type="nucleotide sequence ID" value="NZ_CP021780.1"/>
</dbReference>
<dbReference type="Pfam" id="PF22633">
    <property type="entry name" value="F5_F8_type_C_2"/>
    <property type="match status" value="1"/>
</dbReference>
<dbReference type="InterPro" id="IPR036116">
    <property type="entry name" value="FN3_sf"/>
</dbReference>
<dbReference type="InterPro" id="IPR014756">
    <property type="entry name" value="Ig_E-set"/>
</dbReference>
<dbReference type="PROSITE" id="PS50022">
    <property type="entry name" value="FA58C_3"/>
    <property type="match status" value="1"/>
</dbReference>
<dbReference type="Pfam" id="PF07532">
    <property type="entry name" value="Big_4"/>
    <property type="match status" value="1"/>
</dbReference>
<dbReference type="Proteomes" id="UP000249890">
    <property type="component" value="Chromosome"/>
</dbReference>
<dbReference type="EMBL" id="CP021780">
    <property type="protein sequence ID" value="ASA23490.1"/>
    <property type="molecule type" value="Genomic_DNA"/>
</dbReference>
<reference evidence="4 5" key="1">
    <citation type="submission" date="2017-06" db="EMBL/GenBank/DDBJ databases">
        <title>Complete genome sequence of Paenibacillus donghaensis KCTC 13049T isolated from East Sea sediment, South Korea.</title>
        <authorList>
            <person name="Jung B.K."/>
            <person name="Hong S.-J."/>
            <person name="Shin J.-H."/>
        </authorList>
    </citation>
    <scope>NUCLEOTIDE SEQUENCE [LARGE SCALE GENOMIC DNA]</scope>
    <source>
        <strain evidence="4 5">KCTC 13049</strain>
    </source>
</reference>
<feature type="domain" description="Fibronectin type-III" evidence="3">
    <location>
        <begin position="930"/>
        <end position="1021"/>
    </location>
</feature>
<sequence>MNIQITVGKKQSKILHNARKIWFCCLVLVLILPLISPNVLQEASAEKVQSENIQDDGYLDKIIFGNPDSESVHNYTGESTRVVSGFLGESARVSEPLDPVEWQSGDLTFNMKVDPYLRNYLSVKFAGAEASSGNSIIEINGERVGFISHGDYQAINKGWTLRDRFFYVTTMLPLESTYGKDVVEITIKTQSTSNITTSSRGYYNAYTHNQAYFSVEGETQGEKLSKIPSEILAADISEADKEAIINQYTTDQINKFNDLSAKIDNSPTAKVSIVKYVDELRFYSMALLADWTPAQTPQQKKAALERIFKVIDNHTKDYYGNTKNVLRGGHQGDWGGYYGALGEALYIVENLIKDDEIYGQQAFDEFLDEPFVTGTIEGVTSLAGVDWNGGELTRREAWERVLKANFDFSRSRLSYIYNQVLYTYEGAWKSHEGLRMVGSSFYEGKERSHQILLETAGARPFLGEEVLVGPNGEELDLYHSLFYHDTTAVFTDDVIQIVGKGLAKSKLDVNGEVVRRKPYGEHYTGITEAGLTRENTYVANYGEAANYLAEYFYRTLNHEGDEALNDELLKISLQSIHARGYTRYTELDDNGKRIMRAEQVVDERNESLTGFYSYATRVGAGTALLFASLEKQMSDNALRYESPDWEKYWSYASEAAGYAQQQIQDNQLFNNFSSIKNTIDYRVADTYKYLTETRADYDRFNNQLMAGVVHPQTDFDYYTQSEIETLGVNPEDYEQFAWADIDNMFLSIRDGDSRIFGSLFYRNRGLTATGRLHVMNGDYENIVQIATDNIFQYSDYSLRSDIINIDFQSDRINNVTGAPNALAGELAPIAYQPGVGKVSRDNYEADSPYSGYSDLLTARYGKYFMIFNTTREEYGNKQTFEVDLPEGQSGSAILDLVSGSNISVINGKITIPAKTAMVLKLASDLEIAPKPSHVDFVNTILGNGYVALSWKMTSGGQTYTVKRSTSENGSYEAIATNVQGTFYKDTNVQNGNKYYYKVAAVNNSGAGLDSWRVEADLSAYSSESNQSVWREDHIGTSTGDSIINNSSIVITDANGTGFGEGEDYNIYKRDINDSMHYVSQAVYGSFSISAKIESAAGNASGIMLRDQLTADTRYYYFGADSSGNLVLQNRTRNSIHQWSGEVVSPYNAHLQGYKVADYPYLKLVRDFNSHYINAFISIDGVNWEFVNKLFSPFPSALHAGVTSSREAQFSNISIEELPFAAPQAYVIQVKDQITLNWNKPKQAASFYVYRSMNQEASITDPVFKPGTYDLEEGSLWTEVIKDTNKTTYKDTLRYGTAYYKVLAVDGDGTQTFSSVVETQAESIVTLLTYLESLPAENYTKVSYYLFTEELNRVKDELTKPEYDEEQLIKDLYTAQESLISSETLNKKLDIQPTMVKASDKIWSSSGGTGTAEQNGWLAFDGDLTTGTDTLSSKGWIQVDLGEGHEKSIDSVRYSPRTCCVVRINGAQIQGSNDGQNWNTIFVINGINEAKWYKSEFGATDKYRYFRYNDTHGGNTNIAELEFYKIAKDDTLLSYFLNRAESELLDSVHTPESRTLLEQAVMNAKEVLSKVDTTDPEIEAATESLQLAINGLVLIEGMPKLDVIPDQNVIAGKSLQFKVKASGGVSEIVYGVRNLPEGAVFDAETQIFNWTPTLNQGGNFEVTFTAKSGNLSSSRTITIKVVGKPIVSPEESLAWIAKQENSYYIMATDTSGIPLTFKVATNLPAGAVLSSTTGQFKWKPTQADYGSHSIVFIVSNGSFEATHTLKIDVNLNVIAPEGYTQGSYYLFLKEIERIKGDMSLPNADKEALAAQIVQAEQQLVNIDSLSEQIPITTPMVIASHRSWDKKYDAATNGWFAFDGNLSTGTDAEANPSWIRVDMGENNNAIVGYVKFFPRAGNAARMNGAILQGSQDGTNYTNLYTFSGISKYEWQTVYIPNDTTYRYIRYYSPAGFANVMELQYLTKPLDTTLLDLLLEEAGKIDQQLYTKESVEVLQSAIDSANENSMGTQTQVNEAAYQLKIAIQGLTRALSISSLLPVEVITTVGVAPVLPSVVAAVYSDDSINSVEVDWETITPSQYANVGSFKVEGSVQGTDIKAEATVKVVGDSFNLPPVFDSIDPINITIGASVSFNVYAADPEGEKVHYLIENLPNHAEWDADAGTMNWLPETTGQFEIIIFAKDESGATSSLTVIVIVNDEEKATGVPGIPVLSSNNGYDTGLLDGDFEITMNMWWGNNASSYNLYEDGKLIESKSLRDDTPFAQRLSIPVSGKKNGTYVYTCELINRFGITQSSPLTVKVAHADPGTPILSHDNWDGDGEYKIAMNMWWGTNAKTYRLYENGQLIDTQTLAILTPNAQTANTSIKGKGAGIYEYIVELENDAGITKSSAMTVKVNK</sequence>
<keyword evidence="1" id="KW-1133">Transmembrane helix</keyword>
<dbReference type="Gene3D" id="1.20.1270.90">
    <property type="entry name" value="AF1782-like"/>
    <property type="match status" value="2"/>
</dbReference>
<evidence type="ECO:0000256" key="1">
    <source>
        <dbReference type="SAM" id="Phobius"/>
    </source>
</evidence>
<dbReference type="InterPro" id="IPR015919">
    <property type="entry name" value="Cadherin-like_sf"/>
</dbReference>
<dbReference type="InterPro" id="IPR003961">
    <property type="entry name" value="FN3_dom"/>
</dbReference>
<dbReference type="PROSITE" id="PS50853">
    <property type="entry name" value="FN3"/>
    <property type="match status" value="1"/>
</dbReference>
<evidence type="ECO:0000313" key="4">
    <source>
        <dbReference type="EMBL" id="ASA23490.1"/>
    </source>
</evidence>
<dbReference type="OrthoDB" id="2479373at2"/>
<keyword evidence="5" id="KW-1185">Reference proteome</keyword>
<dbReference type="InterPro" id="IPR008979">
    <property type="entry name" value="Galactose-bd-like_sf"/>
</dbReference>
<dbReference type="InterPro" id="IPR011081">
    <property type="entry name" value="Big_4"/>
</dbReference>
<evidence type="ECO:0000313" key="5">
    <source>
        <dbReference type="Proteomes" id="UP000249890"/>
    </source>
</evidence>
<protein>
    <recommendedName>
        <fullName evidence="6">Staphylococcus aureus surface protein A</fullName>
    </recommendedName>
</protein>
<dbReference type="Pfam" id="PF05345">
    <property type="entry name" value="He_PIG"/>
    <property type="match status" value="2"/>
</dbReference>
<dbReference type="GO" id="GO:0005509">
    <property type="term" value="F:calcium ion binding"/>
    <property type="evidence" value="ECO:0007669"/>
    <property type="project" value="InterPro"/>
</dbReference>
<proteinExistence type="predicted"/>
<accession>A0A2Z2KJL9</accession>
<evidence type="ECO:0000259" key="3">
    <source>
        <dbReference type="PROSITE" id="PS50853"/>
    </source>
</evidence>
<dbReference type="InterPro" id="IPR000421">
    <property type="entry name" value="FA58C"/>
</dbReference>
<feature type="transmembrane region" description="Helical" evidence="1">
    <location>
        <begin position="21"/>
        <end position="40"/>
    </location>
</feature>